<dbReference type="VEuPathDB" id="ToxoDB:CSUI_002458"/>
<comment type="caution">
    <text evidence="2">The sequence shown here is derived from an EMBL/GenBank/DDBJ whole genome shotgun (WGS) entry which is preliminary data.</text>
</comment>
<dbReference type="Proteomes" id="UP000221165">
    <property type="component" value="Unassembled WGS sequence"/>
</dbReference>
<feature type="region of interest" description="Disordered" evidence="1">
    <location>
        <begin position="120"/>
        <end position="295"/>
    </location>
</feature>
<accession>A0A2C6L8U8</accession>
<feature type="compositionally biased region" description="Basic and acidic residues" evidence="1">
    <location>
        <begin position="218"/>
        <end position="231"/>
    </location>
</feature>
<dbReference type="EMBL" id="MIGC01001037">
    <property type="protein sequence ID" value="PHJ23692.1"/>
    <property type="molecule type" value="Genomic_DNA"/>
</dbReference>
<dbReference type="RefSeq" id="XP_067925367.1">
    <property type="nucleotide sequence ID" value="XM_068062659.1"/>
</dbReference>
<gene>
    <name evidence="2" type="ORF">CSUI_002458</name>
</gene>
<feature type="compositionally biased region" description="Polar residues" evidence="1">
    <location>
        <begin position="201"/>
        <end position="211"/>
    </location>
</feature>
<evidence type="ECO:0000313" key="2">
    <source>
        <dbReference type="EMBL" id="PHJ23692.1"/>
    </source>
</evidence>
<sequence length="439" mass="46953">MKNLLTPSEGLQVSCDVPVSGSPAPGRIHLFSSFRWPVFFFLLFCRILGGVAFESDPPPNSNPSTPTTSTPTIRPSSSRLPPSEERQPLSPLEARLREIRRMAPARHYLRVLRAHPYIGGRTETIRPPSNPHSSLPHMLPRPVQRPRGLSPLATTPRHEPDDSEGDQVVPDISNSPPSQVTSTTRKPSSSSLPANIPSVLPPSQAQTTPPSFSVRRRRPDDIPHPGARPDRPLTSSTTTTSSSSGSSAGPVAPPPRSSFPEGQFPPFLFPPPVNPTSSSRPSTPSERIPGAGGAPQHIPFYVMAARIMNRSPLRGFRSTTAPLVVSGTPAAPTPENAPQLYALPYGSLNIVRTDDPSSSQVVPSEAVIAQGQAHLHVSAGGDPRNSREGRGTHLGFPILVTTSQGTISRHFDRAVPDILPAEPSDAPSPDDIIPPPDMD</sequence>
<dbReference type="GeneID" id="94425870"/>
<keyword evidence="3" id="KW-1185">Reference proteome</keyword>
<feature type="compositionally biased region" description="Low complexity" evidence="1">
    <location>
        <begin position="62"/>
        <end position="81"/>
    </location>
</feature>
<proteinExistence type="predicted"/>
<dbReference type="AlphaFoldDB" id="A0A2C6L8U8"/>
<name>A0A2C6L8U8_9APIC</name>
<reference evidence="2 3" key="1">
    <citation type="journal article" date="2017" name="Int. J. Parasitol.">
        <title>The genome of the protozoan parasite Cystoisospora suis and a reverse vaccinology approach to identify vaccine candidates.</title>
        <authorList>
            <person name="Palmieri N."/>
            <person name="Shrestha A."/>
            <person name="Ruttkowski B."/>
            <person name="Beck T."/>
            <person name="Vogl C."/>
            <person name="Tomley F."/>
            <person name="Blake D.P."/>
            <person name="Joachim A."/>
        </authorList>
    </citation>
    <scope>NUCLEOTIDE SEQUENCE [LARGE SCALE GENOMIC DNA]</scope>
    <source>
        <strain evidence="2 3">Wien I</strain>
    </source>
</reference>
<feature type="region of interest" description="Disordered" evidence="1">
    <location>
        <begin position="54"/>
        <end position="90"/>
    </location>
</feature>
<feature type="compositionally biased region" description="Low complexity" evidence="1">
    <location>
        <begin position="420"/>
        <end position="431"/>
    </location>
</feature>
<feature type="compositionally biased region" description="Low complexity" evidence="1">
    <location>
        <begin position="275"/>
        <end position="285"/>
    </location>
</feature>
<feature type="region of interest" description="Disordered" evidence="1">
    <location>
        <begin position="418"/>
        <end position="439"/>
    </location>
</feature>
<organism evidence="2 3">
    <name type="scientific">Cystoisospora suis</name>
    <dbReference type="NCBI Taxonomy" id="483139"/>
    <lineage>
        <taxon>Eukaryota</taxon>
        <taxon>Sar</taxon>
        <taxon>Alveolata</taxon>
        <taxon>Apicomplexa</taxon>
        <taxon>Conoidasida</taxon>
        <taxon>Coccidia</taxon>
        <taxon>Eucoccidiorida</taxon>
        <taxon>Eimeriorina</taxon>
        <taxon>Sarcocystidae</taxon>
        <taxon>Cystoisospora</taxon>
    </lineage>
</organism>
<protein>
    <submittedName>
        <fullName evidence="2">Uncharacterized protein</fullName>
    </submittedName>
</protein>
<feature type="compositionally biased region" description="Polar residues" evidence="1">
    <location>
        <begin position="172"/>
        <end position="193"/>
    </location>
</feature>
<evidence type="ECO:0000256" key="1">
    <source>
        <dbReference type="SAM" id="MobiDB-lite"/>
    </source>
</evidence>
<evidence type="ECO:0000313" key="3">
    <source>
        <dbReference type="Proteomes" id="UP000221165"/>
    </source>
</evidence>
<feature type="compositionally biased region" description="Low complexity" evidence="1">
    <location>
        <begin position="232"/>
        <end position="250"/>
    </location>
</feature>